<keyword evidence="3" id="KW-1185">Reference proteome</keyword>
<reference evidence="2 3" key="1">
    <citation type="submission" date="2016-06" db="EMBL/GenBank/DDBJ databases">
        <title>Genome sequence of endosymbiont of Candidatus Endolucinida thiodiazotropha.</title>
        <authorList>
            <person name="Poehlein A."/>
            <person name="Koenig S."/>
            <person name="Heiden S.E."/>
            <person name="Thuermer A."/>
            <person name="Voget S."/>
            <person name="Daniel R."/>
            <person name="Markert S."/>
            <person name="Gros O."/>
            <person name="Schweder T."/>
        </authorList>
    </citation>
    <scope>NUCLEOTIDE SEQUENCE [LARGE SCALE GENOMIC DNA]</scope>
    <source>
        <strain evidence="2 3">COS</strain>
    </source>
</reference>
<evidence type="ECO:0000259" key="1">
    <source>
        <dbReference type="Pfam" id="PF03205"/>
    </source>
</evidence>
<comment type="caution">
    <text evidence="2">The sequence shown here is derived from an EMBL/GenBank/DDBJ whole genome shotgun (WGS) entry which is preliminary data.</text>
</comment>
<dbReference type="SUPFAM" id="SSF52540">
    <property type="entry name" value="P-loop containing nucleoside triphosphate hydrolases"/>
    <property type="match status" value="1"/>
</dbReference>
<organism evidence="2 3">
    <name type="scientific">Candidatus Thiodiazotropha endolucinida</name>
    <dbReference type="NCBI Taxonomy" id="1655433"/>
    <lineage>
        <taxon>Bacteria</taxon>
        <taxon>Pseudomonadati</taxon>
        <taxon>Pseudomonadota</taxon>
        <taxon>Gammaproteobacteria</taxon>
        <taxon>Chromatiales</taxon>
        <taxon>Sedimenticolaceae</taxon>
        <taxon>Candidatus Thiodiazotropha</taxon>
    </lineage>
</organism>
<dbReference type="CDD" id="cd03116">
    <property type="entry name" value="MobB"/>
    <property type="match status" value="1"/>
</dbReference>
<name>A0A7Z1ADK3_9GAMM</name>
<dbReference type="PANTHER" id="PTHR40072">
    <property type="entry name" value="MOLYBDOPTERIN-GUANINE DINUCLEOTIDE BIOSYNTHESIS ADAPTER PROTEIN-RELATED"/>
    <property type="match status" value="1"/>
</dbReference>
<evidence type="ECO:0000313" key="2">
    <source>
        <dbReference type="EMBL" id="ODJ85961.1"/>
    </source>
</evidence>
<dbReference type="NCBIfam" id="TIGR00176">
    <property type="entry name" value="mobB"/>
    <property type="match status" value="1"/>
</dbReference>
<proteinExistence type="predicted"/>
<dbReference type="Proteomes" id="UP000094769">
    <property type="component" value="Unassembled WGS sequence"/>
</dbReference>
<dbReference type="FunFam" id="3.40.50.300:FF:000920">
    <property type="entry name" value="Molybdopterin-guanine dinucleotide biosynthesis protein B"/>
    <property type="match status" value="1"/>
</dbReference>
<sequence length="186" mass="20511">MKTPDPCPVPLLGFAAYSGTGKTTLLRELIPLLRDAGLRLGVIKHAHHQVEVDQPGKDSYELRKAGAGRVLLATSRHWALMVDEPKECEPVLKELLTRLDCSELDLVLVEGFRHLAFPKIELHRRTLRKPLLFPADASIIAIASDNGIGEETALPQLDLNDASAIADFICDYCARFSSVERDFKAG</sequence>
<dbReference type="Pfam" id="PF03205">
    <property type="entry name" value="MobB"/>
    <property type="match status" value="1"/>
</dbReference>
<accession>A0A7Z1ADK3</accession>
<dbReference type="RefSeq" id="WP_069127950.1">
    <property type="nucleotide sequence ID" value="NZ_MARB01000030.1"/>
</dbReference>
<feature type="domain" description="Molybdopterin-guanine dinucleotide biosynthesis protein B (MobB)" evidence="1">
    <location>
        <begin position="12"/>
        <end position="145"/>
    </location>
</feature>
<dbReference type="Gene3D" id="3.40.50.300">
    <property type="entry name" value="P-loop containing nucleotide triphosphate hydrolases"/>
    <property type="match status" value="1"/>
</dbReference>
<dbReference type="PANTHER" id="PTHR40072:SF1">
    <property type="entry name" value="MOLYBDOPTERIN-GUANINE DINUCLEOTIDE BIOSYNTHESIS ADAPTER PROTEIN"/>
    <property type="match status" value="1"/>
</dbReference>
<dbReference type="EMBL" id="MARB01000030">
    <property type="protein sequence ID" value="ODJ85961.1"/>
    <property type="molecule type" value="Genomic_DNA"/>
</dbReference>
<dbReference type="GO" id="GO:0006777">
    <property type="term" value="P:Mo-molybdopterin cofactor biosynthetic process"/>
    <property type="evidence" value="ECO:0007669"/>
    <property type="project" value="InterPro"/>
</dbReference>
<protein>
    <submittedName>
        <fullName evidence="2">Molybdopterin-guanine dinucleotide biosynthesis adapter protein</fullName>
    </submittedName>
</protein>
<dbReference type="GO" id="GO:0005525">
    <property type="term" value="F:GTP binding"/>
    <property type="evidence" value="ECO:0007669"/>
    <property type="project" value="InterPro"/>
</dbReference>
<dbReference type="InterPro" id="IPR004435">
    <property type="entry name" value="MobB_dom"/>
</dbReference>
<dbReference type="OrthoDB" id="9804758at2"/>
<dbReference type="InterPro" id="IPR052539">
    <property type="entry name" value="MGD_biosynthesis_adapter"/>
</dbReference>
<gene>
    <name evidence="2" type="primary">mobB_2</name>
    <name evidence="2" type="ORF">CODIS_37670</name>
</gene>
<evidence type="ECO:0000313" key="3">
    <source>
        <dbReference type="Proteomes" id="UP000094769"/>
    </source>
</evidence>
<dbReference type="InterPro" id="IPR027417">
    <property type="entry name" value="P-loop_NTPase"/>
</dbReference>
<dbReference type="AlphaFoldDB" id="A0A7Z1ADK3"/>